<accession>A0A8J6EA04</accession>
<comment type="caution">
    <text evidence="1">The sequence shown here is derived from an EMBL/GenBank/DDBJ whole genome shotgun (WGS) entry which is preliminary data.</text>
</comment>
<dbReference type="EMBL" id="JAHDYR010000017">
    <property type="protein sequence ID" value="KAG9394060.1"/>
    <property type="molecule type" value="Genomic_DNA"/>
</dbReference>
<dbReference type="AlphaFoldDB" id="A0A8J6EA04"/>
<gene>
    <name evidence="1" type="ORF">J8273_4423</name>
</gene>
<name>A0A8J6EA04_9EUKA</name>
<evidence type="ECO:0000313" key="1">
    <source>
        <dbReference type="EMBL" id="KAG9394060.1"/>
    </source>
</evidence>
<evidence type="ECO:0000313" key="2">
    <source>
        <dbReference type="Proteomes" id="UP000717585"/>
    </source>
</evidence>
<reference evidence="1" key="1">
    <citation type="submission" date="2021-05" db="EMBL/GenBank/DDBJ databases">
        <title>A free-living protist that lacks canonical eukaryotic 1 DNA replication and segregation systems.</title>
        <authorList>
            <person name="Salas-Leiva D.E."/>
            <person name="Tromer E.C."/>
            <person name="Curtis B.A."/>
            <person name="Jerlstrom-Hultqvist J."/>
            <person name="Kolisko M."/>
            <person name="Yi Z."/>
            <person name="Salas-Leiva J.S."/>
            <person name="Gallot-Lavallee L."/>
            <person name="Kops G.J.P.L."/>
            <person name="Archibald J.M."/>
            <person name="Simpson A.G.B."/>
            <person name="Roger A.J."/>
        </authorList>
    </citation>
    <scope>NUCLEOTIDE SEQUENCE</scope>
    <source>
        <strain evidence="1">BICM</strain>
    </source>
</reference>
<protein>
    <submittedName>
        <fullName evidence="1">Cyst wall protein, type 1B</fullName>
    </submittedName>
</protein>
<sequence length="81" mass="9047">MAGDTRAGHRREVCLRHCRSFIKVVIYGSCCPVAFHSFASRYILVICTSSCEDCPIPDTQCPEFIEVEDCGLYYPIEAVPA</sequence>
<dbReference type="Proteomes" id="UP000717585">
    <property type="component" value="Unassembled WGS sequence"/>
</dbReference>
<organism evidence="1 2">
    <name type="scientific">Carpediemonas membranifera</name>
    <dbReference type="NCBI Taxonomy" id="201153"/>
    <lineage>
        <taxon>Eukaryota</taxon>
        <taxon>Metamonada</taxon>
        <taxon>Carpediemonas-like organisms</taxon>
        <taxon>Carpediemonas</taxon>
    </lineage>
</organism>
<proteinExistence type="predicted"/>
<keyword evidence="2" id="KW-1185">Reference proteome</keyword>